<dbReference type="PROSITE" id="PS51354">
    <property type="entry name" value="GLUTAREDOXIN_2"/>
    <property type="match status" value="1"/>
</dbReference>
<dbReference type="Pfam" id="PF02852">
    <property type="entry name" value="Pyr_redox_dim"/>
    <property type="match status" value="1"/>
</dbReference>
<dbReference type="EC" id="1.8.1.9" evidence="3"/>
<dbReference type="PRINTS" id="PR00368">
    <property type="entry name" value="FADPNR"/>
</dbReference>
<reference evidence="20" key="2">
    <citation type="submission" date="2017-05" db="UniProtKB">
        <authorList>
            <consortium name="EnsemblMetazoa"/>
        </authorList>
    </citation>
    <scope>IDENTIFICATION</scope>
</reference>
<dbReference type="Gene3D" id="3.50.50.60">
    <property type="entry name" value="FAD/NAD(P)-binding domain"/>
    <property type="match status" value="2"/>
</dbReference>
<feature type="domain" description="Glutaredoxin" evidence="17">
    <location>
        <begin position="22"/>
        <end position="84"/>
    </location>
</feature>
<dbReference type="InterPro" id="IPR023753">
    <property type="entry name" value="FAD/NAD-binding_dom"/>
</dbReference>
<dbReference type="SUPFAM" id="SSF55424">
    <property type="entry name" value="FAD/NAD-linked reductases, dimerisation (C-terminal) domain"/>
    <property type="match status" value="1"/>
</dbReference>
<comment type="similarity">
    <text evidence="2 16">Belongs to the class-I pyridine nucleotide-disulfide oxidoreductase family.</text>
</comment>
<dbReference type="EnsemblMetazoa" id="Aqu2.1.37426_001">
    <property type="protein sequence ID" value="Aqu2.1.37426_001"/>
    <property type="gene ID" value="Aqu2.1.37426"/>
</dbReference>
<dbReference type="PROSITE" id="PS00076">
    <property type="entry name" value="PYRIDINE_REDOX_1"/>
    <property type="match status" value="1"/>
</dbReference>
<evidence type="ECO:0000256" key="11">
    <source>
        <dbReference type="ARBA" id="ARBA00023157"/>
    </source>
</evidence>
<dbReference type="GO" id="GO:0006749">
    <property type="term" value="P:glutathione metabolic process"/>
    <property type="evidence" value="ECO:0007669"/>
    <property type="project" value="TreeGrafter"/>
</dbReference>
<evidence type="ECO:0000313" key="20">
    <source>
        <dbReference type="EnsemblMetazoa" id="Aqu2.1.37426_001"/>
    </source>
</evidence>
<comment type="function">
    <text evidence="1">Has a glutathione-disulfide oxidoreductase activity in the presence of NADPH and glutathione reductase. Reduces low molecular weight disulfides and proteins.</text>
</comment>
<keyword evidence="21" id="KW-1185">Reference proteome</keyword>
<keyword evidence="8" id="KW-0712">Selenocysteine</keyword>
<feature type="binding site" evidence="14">
    <location>
        <position position="176"/>
    </location>
    <ligand>
        <name>FAD</name>
        <dbReference type="ChEBI" id="CHEBI:57692"/>
    </ligand>
</feature>
<dbReference type="OrthoDB" id="5956163at2759"/>
<dbReference type="GO" id="GO:0004791">
    <property type="term" value="F:thioredoxin-disulfide reductase (NADPH) activity"/>
    <property type="evidence" value="ECO:0007669"/>
    <property type="project" value="UniProtKB-EC"/>
</dbReference>
<dbReference type="eggNOG" id="KOG1752">
    <property type="taxonomic scope" value="Eukaryota"/>
</dbReference>
<name>A0A1X7VBM2_AMPQE</name>
<dbReference type="PIRSF" id="PIRSF000350">
    <property type="entry name" value="Mercury_reductase_MerA"/>
    <property type="match status" value="1"/>
</dbReference>
<dbReference type="NCBIfam" id="TIGR01438">
    <property type="entry name" value="TGR"/>
    <property type="match status" value="1"/>
</dbReference>
<dbReference type="GO" id="GO:0005829">
    <property type="term" value="C:cytosol"/>
    <property type="evidence" value="ECO:0007669"/>
    <property type="project" value="TreeGrafter"/>
</dbReference>
<feature type="active site" description="Proton acceptor" evidence="13">
    <location>
        <position position="582"/>
    </location>
</feature>
<evidence type="ECO:0000256" key="8">
    <source>
        <dbReference type="ARBA" id="ARBA00022933"/>
    </source>
</evidence>
<evidence type="ECO:0000256" key="5">
    <source>
        <dbReference type="ARBA" id="ARBA00022630"/>
    </source>
</evidence>
<dbReference type="PRINTS" id="PR00411">
    <property type="entry name" value="PNDRDTASEI"/>
</dbReference>
<dbReference type="InterPro" id="IPR011767">
    <property type="entry name" value="GLR_AS"/>
</dbReference>
<feature type="binding site" evidence="14">
    <location>
        <position position="404"/>
    </location>
    <ligand>
        <name>NAD(+)</name>
        <dbReference type="ChEBI" id="CHEBI:57540"/>
    </ligand>
</feature>
<reference evidence="21" key="1">
    <citation type="journal article" date="2010" name="Nature">
        <title>The Amphimedon queenslandica genome and the evolution of animal complexity.</title>
        <authorList>
            <person name="Srivastava M."/>
            <person name="Simakov O."/>
            <person name="Chapman J."/>
            <person name="Fahey B."/>
            <person name="Gauthier M.E."/>
            <person name="Mitros T."/>
            <person name="Richards G.S."/>
            <person name="Conaco C."/>
            <person name="Dacre M."/>
            <person name="Hellsten U."/>
            <person name="Larroux C."/>
            <person name="Putnam N.H."/>
            <person name="Stanke M."/>
            <person name="Adamska M."/>
            <person name="Darling A."/>
            <person name="Degnan S.M."/>
            <person name="Oakley T.H."/>
            <person name="Plachetzki D.C."/>
            <person name="Zhai Y."/>
            <person name="Adamski M."/>
            <person name="Calcino A."/>
            <person name="Cummins S.F."/>
            <person name="Goodstein D.M."/>
            <person name="Harris C."/>
            <person name="Jackson D.J."/>
            <person name="Leys S.P."/>
            <person name="Shu S."/>
            <person name="Woodcroft B.J."/>
            <person name="Vervoort M."/>
            <person name="Kosik K.S."/>
            <person name="Manning G."/>
            <person name="Degnan B.M."/>
            <person name="Rokhsar D.S."/>
        </authorList>
    </citation>
    <scope>NUCLEOTIDE SEQUENCE [LARGE SCALE GENOMIC DNA]</scope>
</reference>
<evidence type="ECO:0000313" key="21">
    <source>
        <dbReference type="Proteomes" id="UP000007879"/>
    </source>
</evidence>
<dbReference type="InterPro" id="IPR011899">
    <property type="entry name" value="Glutaredoxin_euk/vir"/>
</dbReference>
<keyword evidence="9" id="KW-0249">Electron transport</keyword>
<dbReference type="FunFam" id="3.30.390.30:FF:000004">
    <property type="entry name" value="Thioredoxin reductase 1, cytoplasmic"/>
    <property type="match status" value="1"/>
</dbReference>
<feature type="domain" description="Pyridine nucleotide-disulphide oxidoreductase dimerisation" evidence="18">
    <location>
        <begin position="480"/>
        <end position="592"/>
    </location>
</feature>
<evidence type="ECO:0000256" key="4">
    <source>
        <dbReference type="ARBA" id="ARBA00022448"/>
    </source>
</evidence>
<dbReference type="SUPFAM" id="SSF52833">
    <property type="entry name" value="Thioredoxin-like"/>
    <property type="match status" value="1"/>
</dbReference>
<dbReference type="InterPro" id="IPR001100">
    <property type="entry name" value="Pyr_nuc-diS_OxRdtase"/>
</dbReference>
<dbReference type="EnsemblMetazoa" id="XM_011404300.2">
    <property type="protein sequence ID" value="XP_011402602.1"/>
    <property type="gene ID" value="LOC100641498"/>
</dbReference>
<dbReference type="SUPFAM" id="SSF51905">
    <property type="entry name" value="FAD/NAD(P)-binding domain"/>
    <property type="match status" value="1"/>
</dbReference>
<dbReference type="InParanoid" id="A0A1X7VBM2"/>
<keyword evidence="11" id="KW-1015">Disulfide bond</keyword>
<keyword evidence="7" id="KW-0521">NADP</keyword>
<evidence type="ECO:0000256" key="12">
    <source>
        <dbReference type="ARBA" id="ARBA00023284"/>
    </source>
</evidence>
<protein>
    <recommendedName>
        <fullName evidence="3">thioredoxin-disulfide reductase (NADPH)</fullName>
        <ecNumber evidence="3">1.8.1.9</ecNumber>
    </recommendedName>
</protein>
<proteinExistence type="inferred from homology"/>
<keyword evidence="4" id="KW-0813">Transport</keyword>
<dbReference type="Proteomes" id="UP000007879">
    <property type="component" value="Unassembled WGS sequence"/>
</dbReference>
<keyword evidence="10 16" id="KW-0560">Oxidoreductase</keyword>
<feature type="disulfide bond" description="Redox-active" evidence="15">
    <location>
        <begin position="167"/>
        <end position="172"/>
    </location>
</feature>
<dbReference type="Pfam" id="PF00462">
    <property type="entry name" value="Glutaredoxin"/>
    <property type="match status" value="1"/>
</dbReference>
<dbReference type="InterPro" id="IPR046952">
    <property type="entry name" value="GSHR/TRXR-like"/>
</dbReference>
<keyword evidence="14" id="KW-0520">NAD</keyword>
<dbReference type="FunFam" id="3.50.50.60:FF:000190">
    <property type="entry name" value="Thioredoxin reductase"/>
    <property type="match status" value="1"/>
</dbReference>
<evidence type="ECO:0000256" key="3">
    <source>
        <dbReference type="ARBA" id="ARBA00012610"/>
    </source>
</evidence>
<sequence>MAAKGAEHWKKVVKEQIQKSHVLVYSKTTCPFCKRVKKLFDVQQVASQVIELDEVENGDEIKKALEDISKQKTVPNIFLNGAHIGGCDNVLATFTKGLLSDMLLMGTQERDQFTKGHSYDYDLIVIGGGSGGLACAKEAASLGAQVCCLDFVKPSPLGTQWGLGGTCVNVGCIPKKLMHQAALLGDYMNDAPFFGWNVDTKTGEKSEAHDWKKMVSNIQSHISSLNWSYRTDLRSAGIKYINGLAEFIDPHAIKYKAKNGTESIISGARIVVAVGGRPRYLDIPGAKEYAITSDDIFSLQEPPGRTLVIGASYVALECAGFLSKMGFMTFCMVRSILLRGFDQQMANYIGDNMIKKRINFLHSCVPTKIRLVKDSPREYAVEYSNTASKKTGEITVNTVLIATGREPDTKLLGLDKAGVEMTKSGHIPTVYEQTNVPHIYAIGDVQKGKMELTPLAIQAGKLLSRRLFGGSKDYCNYLDVPTTVFTPMEYGTIGLSEEDAEEIFGKERIEVYHTSFKPLEYTVPQRQDDDGYMKLVVDKENGERVLGLHVASPNAGEITQGYAVAMRLGAKKKDFDSTIGIHPTCSETFTTLRVTKSSGEDSSAGNC</sequence>
<evidence type="ECO:0000256" key="15">
    <source>
        <dbReference type="PIRSR" id="PIRSR000350-4"/>
    </source>
</evidence>
<evidence type="ECO:0000256" key="7">
    <source>
        <dbReference type="ARBA" id="ARBA00022857"/>
    </source>
</evidence>
<dbReference type="InterPro" id="IPR006338">
    <property type="entry name" value="Thioredoxin/glutathione_Rdtase"/>
</dbReference>
<evidence type="ECO:0000256" key="6">
    <source>
        <dbReference type="ARBA" id="ARBA00022827"/>
    </source>
</evidence>
<dbReference type="NCBIfam" id="TIGR02180">
    <property type="entry name" value="GRX_euk"/>
    <property type="match status" value="1"/>
</dbReference>
<dbReference type="PROSITE" id="PS00195">
    <property type="entry name" value="GLUTAREDOXIN_1"/>
    <property type="match status" value="1"/>
</dbReference>
<dbReference type="STRING" id="400682.A0A1X7VBM2"/>
<dbReference type="GO" id="GO:0004362">
    <property type="term" value="F:glutathione-disulfide reductase (NADPH) activity"/>
    <property type="evidence" value="ECO:0007669"/>
    <property type="project" value="TreeGrafter"/>
</dbReference>
<feature type="binding site" evidence="14">
    <location>
        <position position="444"/>
    </location>
    <ligand>
        <name>FAD</name>
        <dbReference type="ChEBI" id="CHEBI:57692"/>
    </ligand>
</feature>
<keyword evidence="12 16" id="KW-0676">Redox-active center</keyword>
<evidence type="ECO:0000256" key="2">
    <source>
        <dbReference type="ARBA" id="ARBA00007532"/>
    </source>
</evidence>
<evidence type="ECO:0000259" key="17">
    <source>
        <dbReference type="Pfam" id="PF00462"/>
    </source>
</evidence>
<dbReference type="GO" id="GO:0034599">
    <property type="term" value="P:cellular response to oxidative stress"/>
    <property type="evidence" value="ECO:0007669"/>
    <property type="project" value="TreeGrafter"/>
</dbReference>
<accession>A0A1X7VBM2</accession>
<evidence type="ECO:0000256" key="9">
    <source>
        <dbReference type="ARBA" id="ARBA00022982"/>
    </source>
</evidence>
<dbReference type="InterPro" id="IPR016156">
    <property type="entry name" value="FAD/NAD-linked_Rdtase_dimer_sf"/>
</dbReference>
<evidence type="ECO:0000256" key="14">
    <source>
        <dbReference type="PIRSR" id="PIRSR000350-3"/>
    </source>
</evidence>
<dbReference type="InterPro" id="IPR036249">
    <property type="entry name" value="Thioredoxin-like_sf"/>
</dbReference>
<evidence type="ECO:0000256" key="1">
    <source>
        <dbReference type="ARBA" id="ARBA00002549"/>
    </source>
</evidence>
<gene>
    <name evidence="20" type="primary">100641498</name>
</gene>
<dbReference type="PANTHER" id="PTHR42737:SF8">
    <property type="entry name" value="THIOREDOXIN-DISULFIDE REDUCTASE"/>
    <property type="match status" value="1"/>
</dbReference>
<dbReference type="InterPro" id="IPR036188">
    <property type="entry name" value="FAD/NAD-bd_sf"/>
</dbReference>
<evidence type="ECO:0000256" key="13">
    <source>
        <dbReference type="PIRSR" id="PIRSR000350-2"/>
    </source>
</evidence>
<feature type="binding site" evidence="14">
    <location>
        <begin position="310"/>
        <end position="317"/>
    </location>
    <ligand>
        <name>NAD(+)</name>
        <dbReference type="ChEBI" id="CHEBI:57540"/>
    </ligand>
</feature>
<comment type="cofactor">
    <cofactor evidence="14">
        <name>FAD</name>
        <dbReference type="ChEBI" id="CHEBI:57692"/>
    </cofactor>
    <text evidence="14">Binds 1 FAD per subunit.</text>
</comment>
<dbReference type="GO" id="GO:0045454">
    <property type="term" value="P:cell redox homeostasis"/>
    <property type="evidence" value="ECO:0007669"/>
    <property type="project" value="InterPro"/>
</dbReference>
<dbReference type="KEGG" id="aqu:100641498"/>
<dbReference type="AlphaFoldDB" id="A0A1X7VBM2"/>
<evidence type="ECO:0000256" key="16">
    <source>
        <dbReference type="RuleBase" id="RU003691"/>
    </source>
</evidence>
<dbReference type="Pfam" id="PF07992">
    <property type="entry name" value="Pyr_redox_2"/>
    <property type="match status" value="1"/>
</dbReference>
<keyword evidence="5 16" id="KW-0285">Flavoprotein</keyword>
<evidence type="ECO:0000256" key="10">
    <source>
        <dbReference type="ARBA" id="ARBA00023002"/>
    </source>
</evidence>
<dbReference type="InterPro" id="IPR012999">
    <property type="entry name" value="Pyr_OxRdtase_I_AS"/>
</dbReference>
<dbReference type="Gene3D" id="3.40.30.10">
    <property type="entry name" value="Glutaredoxin"/>
    <property type="match status" value="1"/>
</dbReference>
<keyword evidence="14" id="KW-0547">Nucleotide-binding</keyword>
<dbReference type="eggNOG" id="KOG4716">
    <property type="taxonomic scope" value="Eukaryota"/>
</dbReference>
<dbReference type="GO" id="GO:0005739">
    <property type="term" value="C:mitochondrion"/>
    <property type="evidence" value="ECO:0007669"/>
    <property type="project" value="TreeGrafter"/>
</dbReference>
<evidence type="ECO:0000259" key="19">
    <source>
        <dbReference type="Pfam" id="PF07992"/>
    </source>
</evidence>
<feature type="domain" description="FAD/NAD(P)-binding" evidence="19">
    <location>
        <begin position="121"/>
        <end position="460"/>
    </location>
</feature>
<dbReference type="CDD" id="cd03419">
    <property type="entry name" value="GRX_GRXh_1_2_like"/>
    <property type="match status" value="1"/>
</dbReference>
<dbReference type="InterPro" id="IPR002109">
    <property type="entry name" value="Glutaredoxin"/>
</dbReference>
<organism evidence="20">
    <name type="scientific">Amphimedon queenslandica</name>
    <name type="common">Sponge</name>
    <dbReference type="NCBI Taxonomy" id="400682"/>
    <lineage>
        <taxon>Eukaryota</taxon>
        <taxon>Metazoa</taxon>
        <taxon>Porifera</taxon>
        <taxon>Demospongiae</taxon>
        <taxon>Heteroscleromorpha</taxon>
        <taxon>Haplosclerida</taxon>
        <taxon>Niphatidae</taxon>
        <taxon>Amphimedon</taxon>
    </lineage>
</organism>
<dbReference type="GO" id="GO:0050660">
    <property type="term" value="F:flavin adenine dinucleotide binding"/>
    <property type="evidence" value="ECO:0007669"/>
    <property type="project" value="InterPro"/>
</dbReference>
<dbReference type="Gene3D" id="3.30.390.30">
    <property type="match status" value="1"/>
</dbReference>
<dbReference type="PANTHER" id="PTHR42737">
    <property type="entry name" value="GLUTATHIONE REDUCTASE"/>
    <property type="match status" value="1"/>
</dbReference>
<dbReference type="InterPro" id="IPR004099">
    <property type="entry name" value="Pyr_nucl-diS_OxRdtase_dimer"/>
</dbReference>
<evidence type="ECO:0000259" key="18">
    <source>
        <dbReference type="Pfam" id="PF02852"/>
    </source>
</evidence>
<keyword evidence="6 14" id="KW-0274">FAD</keyword>